<protein>
    <submittedName>
        <fullName evidence="2">Conjugative transposon protein TraN</fullName>
    </submittedName>
</protein>
<name>A0ABS3THH6_9BACT</name>
<organism evidence="2 3">
    <name type="scientific">Hymenobacter defluvii</name>
    <dbReference type="NCBI Taxonomy" id="2054411"/>
    <lineage>
        <taxon>Bacteria</taxon>
        <taxon>Pseudomonadati</taxon>
        <taxon>Bacteroidota</taxon>
        <taxon>Cytophagia</taxon>
        <taxon>Cytophagales</taxon>
        <taxon>Hymenobacteraceae</taxon>
        <taxon>Hymenobacter</taxon>
    </lineage>
</organism>
<feature type="signal peptide" evidence="1">
    <location>
        <begin position="1"/>
        <end position="21"/>
    </location>
</feature>
<dbReference type="Proteomes" id="UP000670527">
    <property type="component" value="Unassembled WGS sequence"/>
</dbReference>
<accession>A0ABS3THH6</accession>
<evidence type="ECO:0000313" key="2">
    <source>
        <dbReference type="EMBL" id="MBO3272160.1"/>
    </source>
</evidence>
<reference evidence="2 3" key="1">
    <citation type="submission" date="2021-03" db="EMBL/GenBank/DDBJ databases">
        <authorList>
            <person name="Kim M.K."/>
        </authorList>
    </citation>
    <scope>NUCLEOTIDE SEQUENCE [LARGE SCALE GENOMIC DNA]</scope>
    <source>
        <strain evidence="2 3">BT507</strain>
    </source>
</reference>
<dbReference type="RefSeq" id="WP_208308429.1">
    <property type="nucleotide sequence ID" value="NZ_JAGETX010000009.1"/>
</dbReference>
<comment type="caution">
    <text evidence="2">The sequence shown here is derived from an EMBL/GenBank/DDBJ whole genome shotgun (WGS) entry which is preliminary data.</text>
</comment>
<dbReference type="InterPro" id="IPR022298">
    <property type="entry name" value="Conjug_transposon_TraN"/>
</dbReference>
<gene>
    <name evidence="2" type="primary">traN</name>
    <name evidence="2" type="ORF">J4D97_15995</name>
</gene>
<sequence>MNFRTTLALVALLGLPALTFAQTYPPVATLPLQGQTVVPSYHLGVGYQKTTHLVFPFPVAYVDLGSADIIADKAQNAENIVKVKANVIGFAQTNMTVLTTDGKLYSFLVDFEKDPRVINVNFTGIAPSLNNPAAGSLNKNMVQFTNVDLTENQLMSYSAAILEKKRMVRGHDEKKDNITLGLRGMYTKDDAFFFQLYLFNSSNISYDIDFIKFTVRDKKLMKRTAVQESQISPIYVYNGERGTIPGAAMIEKVFAFHKFTIPEDKVLVVEMFERGGGRQLSLKLSNKDILQARRLKDVGPKTQVTQVSPAQPLSSN</sequence>
<evidence type="ECO:0000256" key="1">
    <source>
        <dbReference type="SAM" id="SignalP"/>
    </source>
</evidence>
<keyword evidence="3" id="KW-1185">Reference proteome</keyword>
<keyword evidence="1" id="KW-0732">Signal</keyword>
<feature type="chain" id="PRO_5045205588" evidence="1">
    <location>
        <begin position="22"/>
        <end position="316"/>
    </location>
</feature>
<dbReference type="Pfam" id="PF13595">
    <property type="entry name" value="DUF4138"/>
    <property type="match status" value="1"/>
</dbReference>
<evidence type="ECO:0000313" key="3">
    <source>
        <dbReference type="Proteomes" id="UP000670527"/>
    </source>
</evidence>
<dbReference type="NCBIfam" id="TIGR03780">
    <property type="entry name" value="Bac_Flav_CT_N"/>
    <property type="match status" value="1"/>
</dbReference>
<dbReference type="EMBL" id="JAGETX010000009">
    <property type="protein sequence ID" value="MBO3272160.1"/>
    <property type="molecule type" value="Genomic_DNA"/>
</dbReference>
<proteinExistence type="predicted"/>